<comment type="caution">
    <text evidence="2">The sequence shown here is derived from an EMBL/GenBank/DDBJ whole genome shotgun (WGS) entry which is preliminary data.</text>
</comment>
<gene>
    <name evidence="2" type="ORF">ACJMK2_002203</name>
</gene>
<reference evidence="2 3" key="1">
    <citation type="submission" date="2024-11" db="EMBL/GenBank/DDBJ databases">
        <title>Chromosome-level genome assembly of the freshwater bivalve Anodonta woodiana.</title>
        <authorList>
            <person name="Chen X."/>
        </authorList>
    </citation>
    <scope>NUCLEOTIDE SEQUENCE [LARGE SCALE GENOMIC DNA]</scope>
    <source>
        <strain evidence="2">MN2024</strain>
        <tissue evidence="2">Gills</tissue>
    </source>
</reference>
<dbReference type="AlphaFoldDB" id="A0ABD3XUL2"/>
<feature type="compositionally biased region" description="Polar residues" evidence="1">
    <location>
        <begin position="106"/>
        <end position="121"/>
    </location>
</feature>
<feature type="region of interest" description="Disordered" evidence="1">
    <location>
        <begin position="105"/>
        <end position="124"/>
    </location>
</feature>
<name>A0ABD3XUL2_SINWO</name>
<dbReference type="EMBL" id="JBJQND010000001">
    <property type="protein sequence ID" value="KAL3889881.1"/>
    <property type="molecule type" value="Genomic_DNA"/>
</dbReference>
<evidence type="ECO:0000313" key="3">
    <source>
        <dbReference type="Proteomes" id="UP001634394"/>
    </source>
</evidence>
<dbReference type="Proteomes" id="UP001634394">
    <property type="component" value="Unassembled WGS sequence"/>
</dbReference>
<accession>A0ABD3XUL2</accession>
<sequence>MDKNTFECYSRPVGPDFRLKLEGVCCLDNPRLGKLANGNKYSLRTRGNIKCDPNSFDHFLNGPWGNKIDKSMIKQQDSPRVSSAPILKGRQQDKAKPDAVRAISAVGSTRHPQGPRSTTDSPLPFKLDEHVALNNQRRIHAYPSRYPAGIPPGGWYIHPQNKWQGRGPILRNPYDLPMHQGMREPNKLPWHHPMAAFPRPPRFQMPYHAHLPPQDIGFLPRMQNQFPSQIQL</sequence>
<evidence type="ECO:0000313" key="2">
    <source>
        <dbReference type="EMBL" id="KAL3889881.1"/>
    </source>
</evidence>
<evidence type="ECO:0000256" key="1">
    <source>
        <dbReference type="SAM" id="MobiDB-lite"/>
    </source>
</evidence>
<organism evidence="2 3">
    <name type="scientific">Sinanodonta woodiana</name>
    <name type="common">Chinese pond mussel</name>
    <name type="synonym">Anodonta woodiana</name>
    <dbReference type="NCBI Taxonomy" id="1069815"/>
    <lineage>
        <taxon>Eukaryota</taxon>
        <taxon>Metazoa</taxon>
        <taxon>Spiralia</taxon>
        <taxon>Lophotrochozoa</taxon>
        <taxon>Mollusca</taxon>
        <taxon>Bivalvia</taxon>
        <taxon>Autobranchia</taxon>
        <taxon>Heteroconchia</taxon>
        <taxon>Palaeoheterodonta</taxon>
        <taxon>Unionida</taxon>
        <taxon>Unionoidea</taxon>
        <taxon>Unionidae</taxon>
        <taxon>Unioninae</taxon>
        <taxon>Sinanodonta</taxon>
    </lineage>
</organism>
<proteinExistence type="predicted"/>
<keyword evidence="3" id="KW-1185">Reference proteome</keyword>
<protein>
    <submittedName>
        <fullName evidence="2">Uncharacterized protein</fullName>
    </submittedName>
</protein>